<dbReference type="PATRIC" id="fig|993516.3.peg.1514"/>
<keyword evidence="1" id="KW-1133">Transmembrane helix</keyword>
<sequence length="41" mass="4627">MFYHCGLTEWIQLDRSLLFLLGLVVNQSEITAISAFILSAL</sequence>
<keyword evidence="1" id="KW-0812">Transmembrane</keyword>
<keyword evidence="1" id="KW-0472">Membrane</keyword>
<accession>L7CLC0</accession>
<reference evidence="2 3" key="1">
    <citation type="journal article" date="2013" name="Mar. Genomics">
        <title>Expression of sulfatases in Rhodopirellula baltica and the diversity of sulfatases in the genus Rhodopirellula.</title>
        <authorList>
            <person name="Wegner C.E."/>
            <person name="Richter-Heitmann T."/>
            <person name="Klindworth A."/>
            <person name="Klockow C."/>
            <person name="Richter M."/>
            <person name="Achstetter T."/>
            <person name="Glockner F.O."/>
            <person name="Harder J."/>
        </authorList>
    </citation>
    <scope>NUCLEOTIDE SEQUENCE [LARGE SCALE GENOMIC DNA]</scope>
    <source>
        <strain evidence="2 3">SWK14</strain>
    </source>
</reference>
<organism evidence="2 3">
    <name type="scientific">Rhodopirellula baltica SWK14</name>
    <dbReference type="NCBI Taxonomy" id="993516"/>
    <lineage>
        <taxon>Bacteria</taxon>
        <taxon>Pseudomonadati</taxon>
        <taxon>Planctomycetota</taxon>
        <taxon>Planctomycetia</taxon>
        <taxon>Pirellulales</taxon>
        <taxon>Pirellulaceae</taxon>
        <taxon>Rhodopirellula</taxon>
    </lineage>
</organism>
<feature type="transmembrane region" description="Helical" evidence="1">
    <location>
        <begin position="17"/>
        <end position="38"/>
    </location>
</feature>
<dbReference type="Proteomes" id="UP000010959">
    <property type="component" value="Unassembled WGS sequence"/>
</dbReference>
<dbReference type="AlphaFoldDB" id="L7CLC0"/>
<proteinExistence type="predicted"/>
<gene>
    <name evidence="2" type="ORF">RBSWK_01437</name>
</gene>
<name>L7CLC0_RHOBT</name>
<evidence type="ECO:0000313" key="2">
    <source>
        <dbReference type="EMBL" id="ELP34650.1"/>
    </source>
</evidence>
<evidence type="ECO:0000256" key="1">
    <source>
        <dbReference type="SAM" id="Phobius"/>
    </source>
</evidence>
<comment type="caution">
    <text evidence="2">The sequence shown here is derived from an EMBL/GenBank/DDBJ whole genome shotgun (WGS) entry which is preliminary data.</text>
</comment>
<dbReference type="EMBL" id="AMWG01000026">
    <property type="protein sequence ID" value="ELP34650.1"/>
    <property type="molecule type" value="Genomic_DNA"/>
</dbReference>
<evidence type="ECO:0000313" key="3">
    <source>
        <dbReference type="Proteomes" id="UP000010959"/>
    </source>
</evidence>
<protein>
    <submittedName>
        <fullName evidence="2">Uncharacterized protein</fullName>
    </submittedName>
</protein>